<keyword evidence="4" id="KW-1185">Reference proteome</keyword>
<reference evidence="2 4" key="1">
    <citation type="journal article" date="2012" name="Nature">
        <title>Algal genomes reveal evolutionary mosaicism and the fate of nucleomorphs.</title>
        <authorList>
            <consortium name="DOE Joint Genome Institute"/>
            <person name="Curtis B.A."/>
            <person name="Tanifuji G."/>
            <person name="Burki F."/>
            <person name="Gruber A."/>
            <person name="Irimia M."/>
            <person name="Maruyama S."/>
            <person name="Arias M.C."/>
            <person name="Ball S.G."/>
            <person name="Gile G.H."/>
            <person name="Hirakawa Y."/>
            <person name="Hopkins J.F."/>
            <person name="Kuo A."/>
            <person name="Rensing S.A."/>
            <person name="Schmutz J."/>
            <person name="Symeonidi A."/>
            <person name="Elias M."/>
            <person name="Eveleigh R.J."/>
            <person name="Herman E.K."/>
            <person name="Klute M.J."/>
            <person name="Nakayama T."/>
            <person name="Obornik M."/>
            <person name="Reyes-Prieto A."/>
            <person name="Armbrust E.V."/>
            <person name="Aves S.J."/>
            <person name="Beiko R.G."/>
            <person name="Coutinho P."/>
            <person name="Dacks J.B."/>
            <person name="Durnford D.G."/>
            <person name="Fast N.M."/>
            <person name="Green B.R."/>
            <person name="Grisdale C.J."/>
            <person name="Hempel F."/>
            <person name="Henrissat B."/>
            <person name="Hoppner M.P."/>
            <person name="Ishida K."/>
            <person name="Kim E."/>
            <person name="Koreny L."/>
            <person name="Kroth P.G."/>
            <person name="Liu Y."/>
            <person name="Malik S.B."/>
            <person name="Maier U.G."/>
            <person name="McRose D."/>
            <person name="Mock T."/>
            <person name="Neilson J.A."/>
            <person name="Onodera N.T."/>
            <person name="Poole A.M."/>
            <person name="Pritham E.J."/>
            <person name="Richards T.A."/>
            <person name="Rocap G."/>
            <person name="Roy S.W."/>
            <person name="Sarai C."/>
            <person name="Schaack S."/>
            <person name="Shirato S."/>
            <person name="Slamovits C.H."/>
            <person name="Spencer D.F."/>
            <person name="Suzuki S."/>
            <person name="Worden A.Z."/>
            <person name="Zauner S."/>
            <person name="Barry K."/>
            <person name="Bell C."/>
            <person name="Bharti A.K."/>
            <person name="Crow J.A."/>
            <person name="Grimwood J."/>
            <person name="Kramer R."/>
            <person name="Lindquist E."/>
            <person name="Lucas S."/>
            <person name="Salamov A."/>
            <person name="McFadden G.I."/>
            <person name="Lane C.E."/>
            <person name="Keeling P.J."/>
            <person name="Gray M.W."/>
            <person name="Grigoriev I.V."/>
            <person name="Archibald J.M."/>
        </authorList>
    </citation>
    <scope>NUCLEOTIDE SEQUENCE</scope>
    <source>
        <strain evidence="2 4">CCMP2712</strain>
    </source>
</reference>
<dbReference type="SUPFAM" id="SSF82199">
    <property type="entry name" value="SET domain"/>
    <property type="match status" value="1"/>
</dbReference>
<dbReference type="OrthoDB" id="441812at2759"/>
<dbReference type="InterPro" id="IPR050600">
    <property type="entry name" value="SETD3_SETD6_MTase"/>
</dbReference>
<dbReference type="PANTHER" id="PTHR13271">
    <property type="entry name" value="UNCHARACTERIZED PUTATIVE METHYLTRANSFERASE"/>
    <property type="match status" value="1"/>
</dbReference>
<sequence>MKLEVVAAEEELVEGRREEGRWPVASSASNSDVELGLRRLEVGVKRENSVELKKRQFRSSITYYLLFCAFLVPFMAYMQLHVNQSIEPSASSIGYAVVDGHQCGTEEEKVLRVMEWTRRMGGYIHRNVTTGMFPIEGEDGSKTGRMVRGLKANGTIHDHEILFRIPPKLLINVGTVSQDPNFAEVWKSIPQFHKGLSGLAVYLIHESLNKSSFWRPYLCALPRHVPLPIFYSERKFERERREKILKPLPEQVTRFDDLIERARDVLEVHYVELMPKLFSQFPLKFSPADYTYARWAWACSIIMSRTWGRKFKDDVLGKMTGENVSVVHTLVPAADMPNHKTGTHEASSTPDGSLLLKASANLSAGDQALFAKMSMGNTSIFFQSPE</sequence>
<dbReference type="STRING" id="905079.L1JSH6"/>
<reference evidence="3" key="3">
    <citation type="submission" date="2016-03" db="UniProtKB">
        <authorList>
            <consortium name="EnsemblProtists"/>
        </authorList>
    </citation>
    <scope>IDENTIFICATION</scope>
</reference>
<dbReference type="GeneID" id="17308043"/>
<protein>
    <submittedName>
        <fullName evidence="2 3">Uncharacterized protein</fullName>
    </submittedName>
</protein>
<dbReference type="RefSeq" id="XP_005838229.1">
    <property type="nucleotide sequence ID" value="XM_005838172.1"/>
</dbReference>
<dbReference type="GO" id="GO:0016279">
    <property type="term" value="F:protein-lysine N-methyltransferase activity"/>
    <property type="evidence" value="ECO:0007669"/>
    <property type="project" value="TreeGrafter"/>
</dbReference>
<evidence type="ECO:0000313" key="2">
    <source>
        <dbReference type="EMBL" id="EKX51249.1"/>
    </source>
</evidence>
<dbReference type="HOGENOM" id="CLU_716569_0_0_1"/>
<name>L1JSH6_GUITC</name>
<evidence type="ECO:0000313" key="3">
    <source>
        <dbReference type="EnsemblProtists" id="EKX51249"/>
    </source>
</evidence>
<proteinExistence type="predicted"/>
<evidence type="ECO:0000256" key="1">
    <source>
        <dbReference type="SAM" id="Phobius"/>
    </source>
</evidence>
<organism evidence="2">
    <name type="scientific">Guillardia theta (strain CCMP2712)</name>
    <name type="common">Cryptophyte</name>
    <dbReference type="NCBI Taxonomy" id="905079"/>
    <lineage>
        <taxon>Eukaryota</taxon>
        <taxon>Cryptophyceae</taxon>
        <taxon>Pyrenomonadales</taxon>
        <taxon>Geminigeraceae</taxon>
        <taxon>Guillardia</taxon>
    </lineage>
</organism>
<accession>L1JSH6</accession>
<dbReference type="KEGG" id="gtt:GUITHDRAFT_103166"/>
<dbReference type="CDD" id="cd10527">
    <property type="entry name" value="SET_LSMT"/>
    <property type="match status" value="1"/>
</dbReference>
<dbReference type="EnsemblProtists" id="EKX51249">
    <property type="protein sequence ID" value="EKX51249"/>
    <property type="gene ID" value="GUITHDRAFT_103166"/>
</dbReference>
<evidence type="ECO:0000313" key="4">
    <source>
        <dbReference type="Proteomes" id="UP000011087"/>
    </source>
</evidence>
<dbReference type="InterPro" id="IPR046341">
    <property type="entry name" value="SET_dom_sf"/>
</dbReference>
<feature type="transmembrane region" description="Helical" evidence="1">
    <location>
        <begin position="61"/>
        <end position="80"/>
    </location>
</feature>
<keyword evidence="1" id="KW-0472">Membrane</keyword>
<gene>
    <name evidence="2" type="ORF">GUITHDRAFT_103166</name>
</gene>
<dbReference type="PaxDb" id="55529-EKX51249"/>
<reference evidence="4" key="2">
    <citation type="submission" date="2012-11" db="EMBL/GenBank/DDBJ databases">
        <authorList>
            <person name="Kuo A."/>
            <person name="Curtis B.A."/>
            <person name="Tanifuji G."/>
            <person name="Burki F."/>
            <person name="Gruber A."/>
            <person name="Irimia M."/>
            <person name="Maruyama S."/>
            <person name="Arias M.C."/>
            <person name="Ball S.G."/>
            <person name="Gile G.H."/>
            <person name="Hirakawa Y."/>
            <person name="Hopkins J.F."/>
            <person name="Rensing S.A."/>
            <person name="Schmutz J."/>
            <person name="Symeonidi A."/>
            <person name="Elias M."/>
            <person name="Eveleigh R.J."/>
            <person name="Herman E.K."/>
            <person name="Klute M.J."/>
            <person name="Nakayama T."/>
            <person name="Obornik M."/>
            <person name="Reyes-Prieto A."/>
            <person name="Armbrust E.V."/>
            <person name="Aves S.J."/>
            <person name="Beiko R.G."/>
            <person name="Coutinho P."/>
            <person name="Dacks J.B."/>
            <person name="Durnford D.G."/>
            <person name="Fast N.M."/>
            <person name="Green B.R."/>
            <person name="Grisdale C."/>
            <person name="Hempe F."/>
            <person name="Henrissat B."/>
            <person name="Hoppner M.P."/>
            <person name="Ishida K.-I."/>
            <person name="Kim E."/>
            <person name="Koreny L."/>
            <person name="Kroth P.G."/>
            <person name="Liu Y."/>
            <person name="Malik S.-B."/>
            <person name="Maier U.G."/>
            <person name="McRose D."/>
            <person name="Mock T."/>
            <person name="Neilson J.A."/>
            <person name="Onodera N.T."/>
            <person name="Poole A.M."/>
            <person name="Pritham E.J."/>
            <person name="Richards T.A."/>
            <person name="Rocap G."/>
            <person name="Roy S.W."/>
            <person name="Sarai C."/>
            <person name="Schaack S."/>
            <person name="Shirato S."/>
            <person name="Slamovits C.H."/>
            <person name="Spencer D.F."/>
            <person name="Suzuki S."/>
            <person name="Worden A.Z."/>
            <person name="Zauner S."/>
            <person name="Barry K."/>
            <person name="Bell C."/>
            <person name="Bharti A.K."/>
            <person name="Crow J.A."/>
            <person name="Grimwood J."/>
            <person name="Kramer R."/>
            <person name="Lindquist E."/>
            <person name="Lucas S."/>
            <person name="Salamov A."/>
            <person name="McFadden G.I."/>
            <person name="Lane C.E."/>
            <person name="Keeling P.J."/>
            <person name="Gray M.W."/>
            <person name="Grigoriev I.V."/>
            <person name="Archibald J.M."/>
        </authorList>
    </citation>
    <scope>NUCLEOTIDE SEQUENCE</scope>
    <source>
        <strain evidence="4">CCMP2712</strain>
    </source>
</reference>
<keyword evidence="1" id="KW-1133">Transmembrane helix</keyword>
<keyword evidence="1" id="KW-0812">Transmembrane</keyword>
<dbReference type="AlphaFoldDB" id="L1JSH6"/>
<dbReference type="Gene3D" id="3.90.1410.10">
    <property type="entry name" value="set domain protein methyltransferase, domain 1"/>
    <property type="match status" value="1"/>
</dbReference>
<dbReference type="PANTHER" id="PTHR13271:SF151">
    <property type="entry name" value="SET DOMAIN-CONTAINING PROTEIN 4"/>
    <property type="match status" value="1"/>
</dbReference>
<dbReference type="Proteomes" id="UP000011087">
    <property type="component" value="Unassembled WGS sequence"/>
</dbReference>
<dbReference type="EMBL" id="JH992976">
    <property type="protein sequence ID" value="EKX51249.1"/>
    <property type="molecule type" value="Genomic_DNA"/>
</dbReference>